<keyword evidence="1" id="KW-0812">Transmembrane</keyword>
<evidence type="ECO:0008006" key="5">
    <source>
        <dbReference type="Google" id="ProtNLM"/>
    </source>
</evidence>
<dbReference type="AlphaFoldDB" id="A0A8J3S7A9"/>
<keyword evidence="1" id="KW-0472">Membrane</keyword>
<protein>
    <recommendedName>
        <fullName evidence="5">MFS transporter</fullName>
    </recommendedName>
</protein>
<accession>A0A8J3S7A9</accession>
<gene>
    <name evidence="3" type="ORF">Pro02_76800</name>
</gene>
<organism evidence="3 4">
    <name type="scientific">Planobispora rosea</name>
    <dbReference type="NCBI Taxonomy" id="35762"/>
    <lineage>
        <taxon>Bacteria</taxon>
        <taxon>Bacillati</taxon>
        <taxon>Actinomycetota</taxon>
        <taxon>Actinomycetes</taxon>
        <taxon>Streptosporangiales</taxon>
        <taxon>Streptosporangiaceae</taxon>
        <taxon>Planobispora</taxon>
    </lineage>
</organism>
<evidence type="ECO:0000256" key="1">
    <source>
        <dbReference type="SAM" id="Phobius"/>
    </source>
</evidence>
<comment type="caution">
    <text evidence="3">The sequence shown here is derived from an EMBL/GenBank/DDBJ whole genome shotgun (WGS) entry which is preliminary data.</text>
</comment>
<feature type="transmembrane region" description="Helical" evidence="1">
    <location>
        <begin position="36"/>
        <end position="54"/>
    </location>
</feature>
<proteinExistence type="predicted"/>
<evidence type="ECO:0000256" key="2">
    <source>
        <dbReference type="SAM" id="SignalP"/>
    </source>
</evidence>
<dbReference type="OrthoDB" id="5191668at2"/>
<feature type="transmembrane region" description="Helical" evidence="1">
    <location>
        <begin position="61"/>
        <end position="80"/>
    </location>
</feature>
<dbReference type="EMBL" id="BOOI01000123">
    <property type="protein sequence ID" value="GIH89272.1"/>
    <property type="molecule type" value="Genomic_DNA"/>
</dbReference>
<keyword evidence="1" id="KW-1133">Transmembrane helix</keyword>
<sequence>MSASPFFRLARAAAFTAVCLGLSVSAHVLAGGPVCAWSAAGGAVLTFAAALAAAGRERSTVVILPLLAGLQVALHVLFSLTHAAPAATLTGQAAEHVHGGLVPGLGMVVMHGWAVALTALWLARGEAVLWALLRRLPLRLSRLLLVRSLPEPVPSFVPPAAGPRVWHSVRLRHAVPRRGPPRQVDAAFG</sequence>
<feature type="signal peptide" evidence="2">
    <location>
        <begin position="1"/>
        <end position="30"/>
    </location>
</feature>
<keyword evidence="2" id="KW-0732">Signal</keyword>
<reference evidence="3" key="1">
    <citation type="submission" date="2021-01" db="EMBL/GenBank/DDBJ databases">
        <title>Whole genome shotgun sequence of Planobispora rosea NBRC 15558.</title>
        <authorList>
            <person name="Komaki H."/>
            <person name="Tamura T."/>
        </authorList>
    </citation>
    <scope>NUCLEOTIDE SEQUENCE</scope>
    <source>
        <strain evidence="3">NBRC 15558</strain>
    </source>
</reference>
<evidence type="ECO:0000313" key="4">
    <source>
        <dbReference type="Proteomes" id="UP000655044"/>
    </source>
</evidence>
<feature type="chain" id="PRO_5039298945" description="MFS transporter" evidence="2">
    <location>
        <begin position="31"/>
        <end position="189"/>
    </location>
</feature>
<dbReference type="RefSeq" id="WP_068923161.1">
    <property type="nucleotide sequence ID" value="NZ_BMQP01000092.1"/>
</dbReference>
<name>A0A8J3S7A9_PLARO</name>
<evidence type="ECO:0000313" key="3">
    <source>
        <dbReference type="EMBL" id="GIH89272.1"/>
    </source>
</evidence>
<keyword evidence="4" id="KW-1185">Reference proteome</keyword>
<dbReference type="Proteomes" id="UP000655044">
    <property type="component" value="Unassembled WGS sequence"/>
</dbReference>